<dbReference type="InterPro" id="IPR001466">
    <property type="entry name" value="Beta-lactam-related"/>
</dbReference>
<keyword evidence="1" id="KW-1133">Transmembrane helix</keyword>
<keyword evidence="5" id="KW-1185">Reference proteome</keyword>
<feature type="transmembrane region" description="Helical" evidence="1">
    <location>
        <begin position="690"/>
        <end position="707"/>
    </location>
</feature>
<organism evidence="4 5">
    <name type="scientific">Vibrio quintilis</name>
    <dbReference type="NCBI Taxonomy" id="1117707"/>
    <lineage>
        <taxon>Bacteria</taxon>
        <taxon>Pseudomonadati</taxon>
        <taxon>Pseudomonadota</taxon>
        <taxon>Gammaproteobacteria</taxon>
        <taxon>Vibrionales</taxon>
        <taxon>Vibrionaceae</taxon>
        <taxon>Vibrio</taxon>
    </lineage>
</organism>
<dbReference type="Pfam" id="PF00144">
    <property type="entry name" value="Beta-lactamase"/>
    <property type="match status" value="1"/>
</dbReference>
<dbReference type="Proteomes" id="UP000184600">
    <property type="component" value="Unassembled WGS sequence"/>
</dbReference>
<name>A0A1M7YPA4_9VIBR</name>
<accession>A0A1M7YPA4</accession>
<evidence type="ECO:0000313" key="5">
    <source>
        <dbReference type="Proteomes" id="UP000184600"/>
    </source>
</evidence>
<keyword evidence="4" id="KW-0645">Protease</keyword>
<feature type="chain" id="PRO_5012907159" evidence="2">
    <location>
        <begin position="22"/>
        <end position="717"/>
    </location>
</feature>
<dbReference type="AlphaFoldDB" id="A0A1M7YPA4"/>
<gene>
    <name evidence="4" type="ORF">VQ7734_00165</name>
</gene>
<dbReference type="EC" id="3.4.16.4" evidence="4"/>
<dbReference type="PANTHER" id="PTHR46825">
    <property type="entry name" value="D-ALANYL-D-ALANINE-CARBOXYPEPTIDASE/ENDOPEPTIDASE AMPH"/>
    <property type="match status" value="1"/>
</dbReference>
<keyword evidence="1" id="KW-0472">Membrane</keyword>
<keyword evidence="1" id="KW-0812">Transmembrane</keyword>
<dbReference type="RefSeq" id="WP_073579362.1">
    <property type="nucleotide sequence ID" value="NZ_AP024898.1"/>
</dbReference>
<evidence type="ECO:0000256" key="2">
    <source>
        <dbReference type="SAM" id="SignalP"/>
    </source>
</evidence>
<keyword evidence="4" id="KW-0121">Carboxypeptidase</keyword>
<dbReference type="SUPFAM" id="SSF56601">
    <property type="entry name" value="beta-lactamase/transpeptidase-like"/>
    <property type="match status" value="1"/>
</dbReference>
<evidence type="ECO:0000313" key="4">
    <source>
        <dbReference type="EMBL" id="SHO54451.1"/>
    </source>
</evidence>
<evidence type="ECO:0000259" key="3">
    <source>
        <dbReference type="Pfam" id="PF00144"/>
    </source>
</evidence>
<dbReference type="Gene3D" id="3.40.710.10">
    <property type="entry name" value="DD-peptidase/beta-lactamase superfamily"/>
    <property type="match status" value="1"/>
</dbReference>
<evidence type="ECO:0000256" key="1">
    <source>
        <dbReference type="SAM" id="Phobius"/>
    </source>
</evidence>
<dbReference type="InterPro" id="IPR050491">
    <property type="entry name" value="AmpC-like"/>
</dbReference>
<dbReference type="STRING" id="1117707.VQ7734_00165"/>
<dbReference type="GO" id="GO:0009002">
    <property type="term" value="F:serine-type D-Ala-D-Ala carboxypeptidase activity"/>
    <property type="evidence" value="ECO:0007669"/>
    <property type="project" value="UniProtKB-EC"/>
</dbReference>
<keyword evidence="4" id="KW-0378">Hydrolase</keyword>
<dbReference type="PANTHER" id="PTHR46825:SF7">
    <property type="entry name" value="D-ALANYL-D-ALANINE CARBOXYPEPTIDASE"/>
    <property type="match status" value="1"/>
</dbReference>
<protein>
    <submittedName>
        <fullName evidence="4">D-alanyl-D-alanine carboxypeptidase</fullName>
        <ecNumber evidence="4">3.4.16.4</ecNumber>
    </submittedName>
</protein>
<dbReference type="EMBL" id="FRFG01000003">
    <property type="protein sequence ID" value="SHO54451.1"/>
    <property type="molecule type" value="Genomic_DNA"/>
</dbReference>
<dbReference type="OrthoDB" id="9799367at2"/>
<feature type="signal peptide" evidence="2">
    <location>
        <begin position="1"/>
        <end position="21"/>
    </location>
</feature>
<dbReference type="InterPro" id="IPR012338">
    <property type="entry name" value="Beta-lactam/transpept-like"/>
</dbReference>
<keyword evidence="2" id="KW-0732">Signal</keyword>
<sequence length="717" mass="77495">MKCKLRLFTYVCMLFAMPAYSLDSAQIATIAQVALDIEQDESTIPGAVTAIADDTSVIWTGKSNCDAQYESSGFPCPDSVVNTTDQFRIGSETKTYTGTVILKMIEDGYLNLTDTLDSLAPFLDIPNAESITVENLLQMTSTIPDYLNAPALYYGSDTDLTINDQYVIQYGQLEITPPDAYIMATNSQDRTSGMSYSNTNFAILALIAQQKSCEIPDFTSCQTIEQLISHYVFEPLSLGSTIFPEDDQFSQAHAKGYVMIESGKEITGTASLESNDANELIDSFTYLNPKLPWAAGAIISVLNEQITWARQLVKNDQNLLSASMQTQRLNDTAAGSVAGIPARYGLAVYHMNSFYNGSNFTGHSGAIFGFTSSLFYNQETDLFYAVDVNQYPAWQTARDFMWQIDKGVRFSQDQNGNCTGSPQPVPSTCTGLSVRTSSFTVPTGNSLTIEPSQVIYTGYDTSDCSTDSTTGAMTCTAMNNTAPTLVFYGHDLEGIQIDSGTLTLESGAILQCSGRHCSAIATTGSPVLNIYGTITTEGTGSQAIKGSSGNETVKLYSGASVSGDIDLGTGSNELNLEEGASFTGNMVLSTPDVKLSSGSQYLSVSVDNNQVMVKDAANRSMSYAQDDSLTQVTIDNETVSSDSLLIPIDLDDNGQYDLVVYQSDDLNQLTLKVSTALFDTNFSFASAKSSGASGPFFFVILLLSGLFREGLFKYRRR</sequence>
<feature type="domain" description="Beta-lactamase-related" evidence="3">
    <location>
        <begin position="40"/>
        <end position="392"/>
    </location>
</feature>
<proteinExistence type="predicted"/>
<reference evidence="5" key="1">
    <citation type="submission" date="2016-12" db="EMBL/GenBank/DDBJ databases">
        <authorList>
            <person name="Rodrigo-Torres L."/>
            <person name="Arahal R.D."/>
            <person name="Lucena T."/>
        </authorList>
    </citation>
    <scope>NUCLEOTIDE SEQUENCE [LARGE SCALE GENOMIC DNA]</scope>
</reference>